<comment type="caution">
    <text evidence="11">Lacks conserved residue(s) required for the propagation of feature annotation.</text>
</comment>
<feature type="binding site" evidence="11">
    <location>
        <position position="146"/>
    </location>
    <ligand>
        <name>ATP</name>
        <dbReference type="ChEBI" id="CHEBI:30616"/>
    </ligand>
</feature>
<evidence type="ECO:0000256" key="11">
    <source>
        <dbReference type="HAMAP-Rule" id="MF_01220"/>
    </source>
</evidence>
<dbReference type="HAMAP" id="MF_01220_A">
    <property type="entry name" value="PyrH_A"/>
    <property type="match status" value="1"/>
</dbReference>
<feature type="binding site" evidence="11">
    <location>
        <begin position="114"/>
        <end position="120"/>
    </location>
    <ligand>
        <name>UMP</name>
        <dbReference type="ChEBI" id="CHEBI:57865"/>
    </ligand>
</feature>
<dbReference type="GO" id="GO:0044210">
    <property type="term" value="P:'de novo' CTP biosynthetic process"/>
    <property type="evidence" value="ECO:0007669"/>
    <property type="project" value="UniProtKB-UniRule"/>
</dbReference>
<dbReference type="InterPro" id="IPR011817">
    <property type="entry name" value="Uridylate_kinase"/>
</dbReference>
<comment type="caution">
    <text evidence="14">The sequence shown here is derived from an EMBL/GenBank/DDBJ whole genome shotgun (WGS) entry which is preliminary data.</text>
</comment>
<feature type="compositionally biased region" description="Acidic residues" evidence="12">
    <location>
        <begin position="230"/>
        <end position="242"/>
    </location>
</feature>
<dbReference type="SUPFAM" id="SSF53633">
    <property type="entry name" value="Carbamate kinase-like"/>
    <property type="match status" value="1"/>
</dbReference>
<evidence type="ECO:0000256" key="3">
    <source>
        <dbReference type="ARBA" id="ARBA00007614"/>
    </source>
</evidence>
<evidence type="ECO:0000256" key="9">
    <source>
        <dbReference type="ARBA" id="ARBA00022975"/>
    </source>
</evidence>
<comment type="function">
    <text evidence="11">Catalyzes the reversible phosphorylation of UMP to UDP.</text>
</comment>
<comment type="subunit">
    <text evidence="11">Homohexamer.</text>
</comment>
<keyword evidence="8 11" id="KW-0067">ATP-binding</keyword>
<comment type="similarity">
    <text evidence="3 11">Belongs to the UMP kinase family.</text>
</comment>
<evidence type="ECO:0000313" key="15">
    <source>
        <dbReference type="Proteomes" id="UP001596333"/>
    </source>
</evidence>
<keyword evidence="9 11" id="KW-0665">Pyrimidine biosynthesis</keyword>
<comment type="catalytic activity">
    <reaction evidence="10 11">
        <text>UMP + ATP = UDP + ADP</text>
        <dbReference type="Rhea" id="RHEA:24400"/>
        <dbReference type="ChEBI" id="CHEBI:30616"/>
        <dbReference type="ChEBI" id="CHEBI:57865"/>
        <dbReference type="ChEBI" id="CHEBI:58223"/>
        <dbReference type="ChEBI" id="CHEBI:456216"/>
        <dbReference type="EC" id="2.7.4.22"/>
    </reaction>
</comment>
<feature type="binding site" evidence="11">
    <location>
        <position position="49"/>
    </location>
    <ligand>
        <name>ATP</name>
        <dbReference type="ChEBI" id="CHEBI:30616"/>
    </ligand>
</feature>
<dbReference type="AlphaFoldDB" id="A0ABD5UHS8"/>
<dbReference type="PANTHER" id="PTHR42833:SF4">
    <property type="entry name" value="URIDYLATE KINASE PUMPKIN, CHLOROPLASTIC"/>
    <property type="match status" value="1"/>
</dbReference>
<evidence type="ECO:0000259" key="13">
    <source>
        <dbReference type="Pfam" id="PF00696"/>
    </source>
</evidence>
<dbReference type="NCBIfam" id="TIGR02076">
    <property type="entry name" value="pyrH_arch"/>
    <property type="match status" value="1"/>
</dbReference>
<dbReference type="GO" id="GO:0005737">
    <property type="term" value="C:cytoplasm"/>
    <property type="evidence" value="ECO:0007669"/>
    <property type="project" value="UniProtKB-SubCell"/>
</dbReference>
<dbReference type="EMBL" id="JBHSXI010000009">
    <property type="protein sequence ID" value="MFC6889004.1"/>
    <property type="molecule type" value="Genomic_DNA"/>
</dbReference>
<keyword evidence="5 11" id="KW-0808">Transferase</keyword>
<dbReference type="GO" id="GO:0005524">
    <property type="term" value="F:ATP binding"/>
    <property type="evidence" value="ECO:0007669"/>
    <property type="project" value="UniProtKB-KW"/>
</dbReference>
<dbReference type="PANTHER" id="PTHR42833">
    <property type="entry name" value="URIDYLATE KINASE"/>
    <property type="match status" value="1"/>
</dbReference>
<gene>
    <name evidence="11 14" type="primary">pyrH</name>
    <name evidence="14" type="ORF">ACFQEY_08265</name>
</gene>
<evidence type="ECO:0000256" key="2">
    <source>
        <dbReference type="ARBA" id="ARBA00004791"/>
    </source>
</evidence>
<dbReference type="Proteomes" id="UP001596333">
    <property type="component" value="Unassembled WGS sequence"/>
</dbReference>
<keyword evidence="7 11" id="KW-0418">Kinase</keyword>
<dbReference type="RefSeq" id="WP_379767037.1">
    <property type="nucleotide sequence ID" value="NZ_JBHSXI010000009.1"/>
</dbReference>
<evidence type="ECO:0000256" key="1">
    <source>
        <dbReference type="ARBA" id="ARBA00004496"/>
    </source>
</evidence>
<reference evidence="14 15" key="1">
    <citation type="journal article" date="2019" name="Int. J. Syst. Evol. Microbiol.">
        <title>The Global Catalogue of Microorganisms (GCM) 10K type strain sequencing project: providing services to taxonomists for standard genome sequencing and annotation.</title>
        <authorList>
            <consortium name="The Broad Institute Genomics Platform"/>
            <consortium name="The Broad Institute Genome Sequencing Center for Infectious Disease"/>
            <person name="Wu L."/>
            <person name="Ma J."/>
        </authorList>
    </citation>
    <scope>NUCLEOTIDE SEQUENCE [LARGE SCALE GENOMIC DNA]</scope>
    <source>
        <strain evidence="14 15">Y73</strain>
    </source>
</reference>
<evidence type="ECO:0000256" key="10">
    <source>
        <dbReference type="ARBA" id="ARBA00047767"/>
    </source>
</evidence>
<dbReference type="Gene3D" id="3.40.1160.10">
    <property type="entry name" value="Acetylglutamate kinase-like"/>
    <property type="match status" value="1"/>
</dbReference>
<feature type="binding site" evidence="11">
    <location>
        <position position="149"/>
    </location>
    <ligand>
        <name>ATP</name>
        <dbReference type="ChEBI" id="CHEBI:30616"/>
    </ligand>
</feature>
<comment type="subcellular location">
    <subcellularLocation>
        <location evidence="1 11">Cytoplasm</location>
    </subcellularLocation>
</comment>
<evidence type="ECO:0000313" key="14">
    <source>
        <dbReference type="EMBL" id="MFC6889004.1"/>
    </source>
</evidence>
<keyword evidence="4 11" id="KW-0963">Cytoplasm</keyword>
<proteinExistence type="inferred from homology"/>
<evidence type="ECO:0000256" key="6">
    <source>
        <dbReference type="ARBA" id="ARBA00022741"/>
    </source>
</evidence>
<keyword evidence="6 11" id="KW-0547">Nucleotide-binding</keyword>
<feature type="domain" description="Aspartate/glutamate/uridylate kinase" evidence="13">
    <location>
        <begin position="1"/>
        <end position="202"/>
    </location>
</feature>
<feature type="binding site" evidence="11">
    <location>
        <position position="66"/>
    </location>
    <ligand>
        <name>UMP</name>
        <dbReference type="ChEBI" id="CHEBI:57865"/>
    </ligand>
</feature>
<dbReference type="InterPro" id="IPR036393">
    <property type="entry name" value="AceGlu_kinase-like_sf"/>
</dbReference>
<keyword evidence="15" id="KW-1185">Reference proteome</keyword>
<dbReference type="InterPro" id="IPR001048">
    <property type="entry name" value="Asp/Glu/Uridylate_kinase"/>
</dbReference>
<dbReference type="Pfam" id="PF00696">
    <property type="entry name" value="AA_kinase"/>
    <property type="match status" value="1"/>
</dbReference>
<evidence type="ECO:0000256" key="5">
    <source>
        <dbReference type="ARBA" id="ARBA00022679"/>
    </source>
</evidence>
<dbReference type="GO" id="GO:0033862">
    <property type="term" value="F:UMP kinase activity"/>
    <property type="evidence" value="ECO:0007669"/>
    <property type="project" value="UniProtKB-EC"/>
</dbReference>
<accession>A0ABD5UHS8</accession>
<evidence type="ECO:0000256" key="8">
    <source>
        <dbReference type="ARBA" id="ARBA00022840"/>
    </source>
</evidence>
<feature type="binding site" evidence="11">
    <location>
        <begin position="9"/>
        <end position="10"/>
    </location>
    <ligand>
        <name>ATP</name>
        <dbReference type="ChEBI" id="CHEBI:30616"/>
    </ligand>
</feature>
<dbReference type="InterPro" id="IPR011818">
    <property type="entry name" value="Uridylate_kinase_arch/spir"/>
</dbReference>
<name>A0ABD5UHS8_9EURY</name>
<organism evidence="14 15">
    <name type="scientific">Halorubrum trueperi</name>
    <dbReference type="NCBI Taxonomy" id="2004704"/>
    <lineage>
        <taxon>Archaea</taxon>
        <taxon>Methanobacteriati</taxon>
        <taxon>Methanobacteriota</taxon>
        <taxon>Stenosarchaea group</taxon>
        <taxon>Halobacteria</taxon>
        <taxon>Halobacteriales</taxon>
        <taxon>Haloferacaceae</taxon>
        <taxon>Halorubrum</taxon>
    </lineage>
</organism>
<evidence type="ECO:0000256" key="7">
    <source>
        <dbReference type="ARBA" id="ARBA00022777"/>
    </source>
</evidence>
<sequence length="242" mass="24574">MRVVVSIGGSVLAPDLDPDRVAAYAGAIERLVDAGCEVGIVVGGGGVAREYIETARSLGANEVELDRLGIGTTRLNARLLIAALGERANVSPATEYDEATAALRRGEVSVMGGITPGQTTDAVAAAFAESVDAGLLVYATSADGVYDADPNVDDDATQFGSMSPAELVDIVLPMSRDAGASAPVDLLAAKLVDRAGIRSIVLDGTDPGVVVDAVLRGDHSGTDVVPTGADEPDDWAEAAEDA</sequence>
<feature type="binding site" evidence="11">
    <location>
        <position position="140"/>
    </location>
    <ligand>
        <name>ATP</name>
        <dbReference type="ChEBI" id="CHEBI:30616"/>
    </ligand>
</feature>
<evidence type="ECO:0000256" key="4">
    <source>
        <dbReference type="ARBA" id="ARBA00022490"/>
    </source>
</evidence>
<dbReference type="EC" id="2.7.4.22" evidence="11"/>
<comment type="activity regulation">
    <text evidence="11">Inhibited by UTP.</text>
</comment>
<feature type="binding site" evidence="11">
    <location>
        <position position="44"/>
    </location>
    <ligand>
        <name>UMP</name>
        <dbReference type="ChEBI" id="CHEBI:57865"/>
    </ligand>
</feature>
<evidence type="ECO:0000256" key="12">
    <source>
        <dbReference type="SAM" id="MobiDB-lite"/>
    </source>
</evidence>
<comment type="pathway">
    <text evidence="2 11">Pyrimidine metabolism; CTP biosynthesis via de novo pathway; UDP from UMP (UMPK route): step 1/1.</text>
</comment>
<feature type="region of interest" description="Disordered" evidence="12">
    <location>
        <begin position="220"/>
        <end position="242"/>
    </location>
</feature>
<feature type="binding site" evidence="11">
    <location>
        <position position="45"/>
    </location>
    <ligand>
        <name>ATP</name>
        <dbReference type="ChEBI" id="CHEBI:30616"/>
    </ligand>
</feature>
<protein>
    <recommendedName>
        <fullName evidence="11">Uridylate kinase</fullName>
        <shortName evidence="11">UK</shortName>
        <ecNumber evidence="11">2.7.4.22</ecNumber>
    </recommendedName>
    <alternativeName>
        <fullName evidence="11">Uridine monophosphate kinase</fullName>
        <shortName evidence="11">UMP kinase</shortName>
        <shortName evidence="11">UMPK</shortName>
    </alternativeName>
</protein>
<dbReference type="PIRSF" id="PIRSF005650">
    <property type="entry name" value="Uridylate_kin"/>
    <property type="match status" value="1"/>
</dbReference>